<name>A0ABP4V5Q4_9ACTN</name>
<keyword evidence="3" id="KW-1185">Reference proteome</keyword>
<comment type="caution">
    <text evidence="2">The sequence shown here is derived from an EMBL/GenBank/DDBJ whole genome shotgun (WGS) entry which is preliminary data.</text>
</comment>
<reference evidence="3" key="1">
    <citation type="journal article" date="2019" name="Int. J. Syst. Evol. Microbiol.">
        <title>The Global Catalogue of Microorganisms (GCM) 10K type strain sequencing project: providing services to taxonomists for standard genome sequencing and annotation.</title>
        <authorList>
            <consortium name="The Broad Institute Genomics Platform"/>
            <consortium name="The Broad Institute Genome Sequencing Center for Infectious Disease"/>
            <person name="Wu L."/>
            <person name="Ma J."/>
        </authorList>
    </citation>
    <scope>NUCLEOTIDE SEQUENCE [LARGE SCALE GENOMIC DNA]</scope>
    <source>
        <strain evidence="3">JCM 14718</strain>
    </source>
</reference>
<organism evidence="2 3">
    <name type="scientific">Fodinicola feengrottensis</name>
    <dbReference type="NCBI Taxonomy" id="435914"/>
    <lineage>
        <taxon>Bacteria</taxon>
        <taxon>Bacillati</taxon>
        <taxon>Actinomycetota</taxon>
        <taxon>Actinomycetes</taxon>
        <taxon>Mycobacteriales</taxon>
        <taxon>Fodinicola</taxon>
    </lineage>
</organism>
<proteinExistence type="predicted"/>
<feature type="signal peptide" evidence="1">
    <location>
        <begin position="1"/>
        <end position="28"/>
    </location>
</feature>
<evidence type="ECO:0000313" key="2">
    <source>
        <dbReference type="EMBL" id="GAA1716748.1"/>
    </source>
</evidence>
<dbReference type="EMBL" id="BAAANY010000041">
    <property type="protein sequence ID" value="GAA1716748.1"/>
    <property type="molecule type" value="Genomic_DNA"/>
</dbReference>
<evidence type="ECO:0000256" key="1">
    <source>
        <dbReference type="SAM" id="SignalP"/>
    </source>
</evidence>
<keyword evidence="1" id="KW-0732">Signal</keyword>
<gene>
    <name evidence="2" type="ORF">GCM10009765_76720</name>
</gene>
<accession>A0ABP4V5Q4</accession>
<protein>
    <submittedName>
        <fullName evidence="2">Uncharacterized protein</fullName>
    </submittedName>
</protein>
<evidence type="ECO:0000313" key="3">
    <source>
        <dbReference type="Proteomes" id="UP001500618"/>
    </source>
</evidence>
<sequence>MSRKFATGILTIALAIGLIVAGPGAASAHPQASFSKWWSAVSSVYISGIKYDLTITLWQNNDNGQFHGEASGYPAGFVGLYDTAGQLLPGGVGKNVGYGDINTSDVGGNIQACGQATLPADNATPGPAVCSGIVT</sequence>
<dbReference type="Proteomes" id="UP001500618">
    <property type="component" value="Unassembled WGS sequence"/>
</dbReference>
<feature type="chain" id="PRO_5047321047" evidence="1">
    <location>
        <begin position="29"/>
        <end position="135"/>
    </location>
</feature>
<dbReference type="RefSeq" id="WP_344314952.1">
    <property type="nucleotide sequence ID" value="NZ_BAAANY010000041.1"/>
</dbReference>